<dbReference type="AlphaFoldDB" id="A0AAP4BQK1"/>
<dbReference type="InterPro" id="IPR051534">
    <property type="entry name" value="CBASS_pafABC_assoc_protein"/>
</dbReference>
<dbReference type="PROSITE" id="PS52050">
    <property type="entry name" value="WYL"/>
    <property type="match status" value="1"/>
</dbReference>
<dbReference type="InterPro" id="IPR057727">
    <property type="entry name" value="WCX_dom"/>
</dbReference>
<proteinExistence type="predicted"/>
<dbReference type="Proteomes" id="UP001239759">
    <property type="component" value="Unassembled WGS sequence"/>
</dbReference>
<reference evidence="5 7" key="1">
    <citation type="submission" date="2023-05" db="EMBL/GenBank/DDBJ databases">
        <title>Metabolic capabilities are highly conserved among human nasal-associated Corynebacterium species in pangenomic analyses.</title>
        <authorList>
            <person name="Tran T.H."/>
            <person name="Roberts A.Q."/>
            <person name="Escapa I.F."/>
            <person name="Gao W."/>
            <person name="Conlan S."/>
            <person name="Kong H."/>
            <person name="Segre J.A."/>
            <person name="Kelly M.S."/>
            <person name="Lemon K.P."/>
        </authorList>
    </citation>
    <scope>NUCLEOTIDE SEQUENCE</scope>
    <source>
        <strain evidence="5">KPL2773</strain>
        <strain evidence="4 7">KPL3772</strain>
    </source>
</reference>
<organism evidence="5 6">
    <name type="scientific">Corynebacterium pseudodiphtheriticum</name>
    <dbReference type="NCBI Taxonomy" id="37637"/>
    <lineage>
        <taxon>Bacteria</taxon>
        <taxon>Bacillati</taxon>
        <taxon>Actinomycetota</taxon>
        <taxon>Actinomycetes</taxon>
        <taxon>Mycobacteriales</taxon>
        <taxon>Corynebacteriaceae</taxon>
        <taxon>Corynebacterium</taxon>
    </lineage>
</organism>
<evidence type="ECO:0000313" key="6">
    <source>
        <dbReference type="Proteomes" id="UP001224412"/>
    </source>
</evidence>
<dbReference type="Pfam" id="PF19187">
    <property type="entry name" value="HTH_PafC"/>
    <property type="match status" value="1"/>
</dbReference>
<dbReference type="Pfam" id="PF13280">
    <property type="entry name" value="WYL"/>
    <property type="match status" value="1"/>
</dbReference>
<feature type="domain" description="WCX" evidence="3">
    <location>
        <begin position="241"/>
        <end position="319"/>
    </location>
</feature>
<dbReference type="InterPro" id="IPR043839">
    <property type="entry name" value="PafC_HTH"/>
</dbReference>
<protein>
    <submittedName>
        <fullName evidence="5">WYL domain-containing protein</fullName>
    </submittedName>
</protein>
<dbReference type="EMBL" id="JASNVH010000013">
    <property type="protein sequence ID" value="MDK4307593.1"/>
    <property type="molecule type" value="Genomic_DNA"/>
</dbReference>
<dbReference type="InterPro" id="IPR026881">
    <property type="entry name" value="WYL_dom"/>
</dbReference>
<sequence length="333" mass="37378">MNTDSPEKLVALVQSLNLVPYFKAHPERSIFEAAKDLGLSPDELVRALERLHCSGISTQTQDLIDLSYELTKGVVIHDDQGMDSSLRLTPTEAGALLLTVEVLETMPGLVDRSAVASAAEKLRSIMDDRSRAIYDGIAEHSSATEDVQYRIAQALHTKRRVQFDYWSASSNSTSTRTVDPARIFIRGDVAYLTAFVEQYGEHRNFRVDRMRNVEILPEPARPRTRKLQFSSEDPFGFRDSTTATLAVSPDALWMLDEYDMKRQDETPPCPAADDQKAWVKATMPIGSTSWFTRFALSHADRVRVLGPKDLVDAVHERAQVGIQRYSMVDTNKS</sequence>
<gene>
    <name evidence="4" type="ORF">QPX23_07295</name>
    <name evidence="5" type="ORF">QPX42_08590</name>
</gene>
<evidence type="ECO:0000313" key="7">
    <source>
        <dbReference type="Proteomes" id="UP001239759"/>
    </source>
</evidence>
<evidence type="ECO:0000313" key="4">
    <source>
        <dbReference type="EMBL" id="MDK4290527.1"/>
    </source>
</evidence>
<feature type="domain" description="PafC HTH" evidence="2">
    <location>
        <begin position="12"/>
        <end position="123"/>
    </location>
</feature>
<evidence type="ECO:0000259" key="3">
    <source>
        <dbReference type="Pfam" id="PF25583"/>
    </source>
</evidence>
<dbReference type="InterPro" id="IPR028349">
    <property type="entry name" value="PafC-like"/>
</dbReference>
<dbReference type="GeneID" id="42780716"/>
<evidence type="ECO:0000313" key="5">
    <source>
        <dbReference type="EMBL" id="MDK4307593.1"/>
    </source>
</evidence>
<dbReference type="Proteomes" id="UP001224412">
    <property type="component" value="Unassembled WGS sequence"/>
</dbReference>
<dbReference type="EMBL" id="JASNUQ010000010">
    <property type="protein sequence ID" value="MDK4290527.1"/>
    <property type="molecule type" value="Genomic_DNA"/>
</dbReference>
<comment type="caution">
    <text evidence="5">The sequence shown here is derived from an EMBL/GenBank/DDBJ whole genome shotgun (WGS) entry which is preliminary data.</text>
</comment>
<dbReference type="Pfam" id="PF25583">
    <property type="entry name" value="WCX"/>
    <property type="match status" value="1"/>
</dbReference>
<dbReference type="PANTHER" id="PTHR34580:SF1">
    <property type="entry name" value="PROTEIN PAFC"/>
    <property type="match status" value="1"/>
</dbReference>
<evidence type="ECO:0000259" key="1">
    <source>
        <dbReference type="Pfam" id="PF13280"/>
    </source>
</evidence>
<accession>A0AAP4BQK1</accession>
<feature type="domain" description="WYL" evidence="1">
    <location>
        <begin position="150"/>
        <end position="215"/>
    </location>
</feature>
<keyword evidence="7" id="KW-1185">Reference proteome</keyword>
<evidence type="ECO:0000259" key="2">
    <source>
        <dbReference type="Pfam" id="PF19187"/>
    </source>
</evidence>
<dbReference type="PANTHER" id="PTHR34580">
    <property type="match status" value="1"/>
</dbReference>
<name>A0AAP4BQK1_9CORY</name>
<dbReference type="PIRSF" id="PIRSF016838">
    <property type="entry name" value="PafC"/>
    <property type="match status" value="1"/>
</dbReference>
<dbReference type="RefSeq" id="WP_027017354.1">
    <property type="nucleotide sequence ID" value="NZ_CP051667.1"/>
</dbReference>